<dbReference type="Pfam" id="PF13581">
    <property type="entry name" value="HATPase_c_2"/>
    <property type="match status" value="1"/>
</dbReference>
<keyword evidence="1" id="KW-0808">Transferase</keyword>
<reference evidence="3" key="1">
    <citation type="submission" date="2021-01" db="EMBL/GenBank/DDBJ databases">
        <title>Whole genome shotgun sequence of Planobispora takensis NBRC 109077.</title>
        <authorList>
            <person name="Komaki H."/>
            <person name="Tamura T."/>
        </authorList>
    </citation>
    <scope>NUCLEOTIDE SEQUENCE</scope>
    <source>
        <strain evidence="3">NBRC 109077</strain>
    </source>
</reference>
<keyword evidence="1" id="KW-0723">Serine/threonine-protein kinase</keyword>
<proteinExistence type="predicted"/>
<dbReference type="EMBL" id="BOOK01000038">
    <property type="protein sequence ID" value="GII03327.1"/>
    <property type="molecule type" value="Genomic_DNA"/>
</dbReference>
<dbReference type="RefSeq" id="WP_203877614.1">
    <property type="nucleotide sequence ID" value="NZ_BOOK01000038.1"/>
</dbReference>
<accession>A0A8J3T1D8</accession>
<dbReference type="SUPFAM" id="SSF55874">
    <property type="entry name" value="ATPase domain of HSP90 chaperone/DNA topoisomerase II/histidine kinase"/>
    <property type="match status" value="1"/>
</dbReference>
<dbReference type="InterPro" id="IPR050267">
    <property type="entry name" value="Anti-sigma-factor_SerPK"/>
</dbReference>
<comment type="caution">
    <text evidence="3">The sequence shown here is derived from an EMBL/GenBank/DDBJ whole genome shotgun (WGS) entry which is preliminary data.</text>
</comment>
<organism evidence="3 4">
    <name type="scientific">Planobispora takensis</name>
    <dbReference type="NCBI Taxonomy" id="1367882"/>
    <lineage>
        <taxon>Bacteria</taxon>
        <taxon>Bacillati</taxon>
        <taxon>Actinomycetota</taxon>
        <taxon>Actinomycetes</taxon>
        <taxon>Streptosporangiales</taxon>
        <taxon>Streptosporangiaceae</taxon>
        <taxon>Planobispora</taxon>
    </lineage>
</organism>
<dbReference type="CDD" id="cd16936">
    <property type="entry name" value="HATPase_RsbW-like"/>
    <property type="match status" value="1"/>
</dbReference>
<sequence>MTGISDRHWPITTDLGALRGHVYSHAAMAGLSGERLDNLLIAANEAAINVLEHGGGYGTLSMRRDGSFLTVEVADNVGKLSPQDALRSRPATGASRGFGLWLMGELCDQVDIHQDGGGSRVCLSMRLNGP</sequence>
<feature type="domain" description="Histidine kinase/HSP90-like ATPase" evidence="2">
    <location>
        <begin position="14"/>
        <end position="124"/>
    </location>
</feature>
<dbReference type="PANTHER" id="PTHR35526:SF3">
    <property type="entry name" value="ANTI-SIGMA-F FACTOR RSBW"/>
    <property type="match status" value="1"/>
</dbReference>
<dbReference type="Proteomes" id="UP000634476">
    <property type="component" value="Unassembled WGS sequence"/>
</dbReference>
<keyword evidence="1" id="KW-0418">Kinase</keyword>
<evidence type="ECO:0000256" key="1">
    <source>
        <dbReference type="ARBA" id="ARBA00022527"/>
    </source>
</evidence>
<evidence type="ECO:0000259" key="2">
    <source>
        <dbReference type="Pfam" id="PF13581"/>
    </source>
</evidence>
<gene>
    <name evidence="3" type="ORF">Pta02_53350</name>
</gene>
<dbReference type="InterPro" id="IPR003594">
    <property type="entry name" value="HATPase_dom"/>
</dbReference>
<dbReference type="Gene3D" id="3.30.565.10">
    <property type="entry name" value="Histidine kinase-like ATPase, C-terminal domain"/>
    <property type="match status" value="1"/>
</dbReference>
<keyword evidence="4" id="KW-1185">Reference proteome</keyword>
<dbReference type="InterPro" id="IPR036890">
    <property type="entry name" value="HATPase_C_sf"/>
</dbReference>
<name>A0A8J3T1D8_9ACTN</name>
<dbReference type="AlphaFoldDB" id="A0A8J3T1D8"/>
<dbReference type="PANTHER" id="PTHR35526">
    <property type="entry name" value="ANTI-SIGMA-F FACTOR RSBW-RELATED"/>
    <property type="match status" value="1"/>
</dbReference>
<evidence type="ECO:0000313" key="3">
    <source>
        <dbReference type="EMBL" id="GII03327.1"/>
    </source>
</evidence>
<protein>
    <recommendedName>
        <fullName evidence="2">Histidine kinase/HSP90-like ATPase domain-containing protein</fullName>
    </recommendedName>
</protein>
<dbReference type="GO" id="GO:0004674">
    <property type="term" value="F:protein serine/threonine kinase activity"/>
    <property type="evidence" value="ECO:0007669"/>
    <property type="project" value="UniProtKB-KW"/>
</dbReference>
<evidence type="ECO:0000313" key="4">
    <source>
        <dbReference type="Proteomes" id="UP000634476"/>
    </source>
</evidence>